<dbReference type="Proteomes" id="UP000031967">
    <property type="component" value="Unassembled WGS sequence"/>
</dbReference>
<evidence type="ECO:0000313" key="6">
    <source>
        <dbReference type="Proteomes" id="UP000031967"/>
    </source>
</evidence>
<proteinExistence type="inferred from homology"/>
<dbReference type="Gene3D" id="3.40.190.10">
    <property type="entry name" value="Periplasmic binding protein-like II"/>
    <property type="match status" value="2"/>
</dbReference>
<comment type="similarity">
    <text evidence="1">Belongs to the bacterial solute-binding protein ModA family.</text>
</comment>
<reference evidence="5 6" key="1">
    <citation type="submission" date="2014-12" db="EMBL/GenBank/DDBJ databases">
        <title>Draft genome sequence of Paenibacillus kamchatkensis strain B-2647.</title>
        <authorList>
            <person name="Karlyshev A.V."/>
            <person name="Kudryashova E.B."/>
        </authorList>
    </citation>
    <scope>NUCLEOTIDE SEQUENCE [LARGE SCALE GENOMIC DNA]</scope>
    <source>
        <strain evidence="5 6">VKM B-2647</strain>
    </source>
</reference>
<dbReference type="SUPFAM" id="SSF53850">
    <property type="entry name" value="Periplasmic binding protein-like II"/>
    <property type="match status" value="1"/>
</dbReference>
<dbReference type="PROSITE" id="PS51257">
    <property type="entry name" value="PROKAR_LIPOPROTEIN"/>
    <property type="match status" value="1"/>
</dbReference>
<evidence type="ECO:0000256" key="4">
    <source>
        <dbReference type="SAM" id="SignalP"/>
    </source>
</evidence>
<evidence type="ECO:0000256" key="1">
    <source>
        <dbReference type="ARBA" id="ARBA00009175"/>
    </source>
</evidence>
<evidence type="ECO:0000256" key="3">
    <source>
        <dbReference type="ARBA" id="ARBA00022729"/>
    </source>
</evidence>
<accession>A0ABR5A9V4</accession>
<dbReference type="NCBIfam" id="TIGR01256">
    <property type="entry name" value="modA"/>
    <property type="match status" value="1"/>
</dbReference>
<keyword evidence="3 4" id="KW-0732">Signal</keyword>
<organism evidence="5 6">
    <name type="scientific">Gordoniibacillus kamchatkensis</name>
    <dbReference type="NCBI Taxonomy" id="1590651"/>
    <lineage>
        <taxon>Bacteria</taxon>
        <taxon>Bacillati</taxon>
        <taxon>Bacillota</taxon>
        <taxon>Bacilli</taxon>
        <taxon>Bacillales</taxon>
        <taxon>Paenibacillaceae</taxon>
        <taxon>Gordoniibacillus</taxon>
    </lineage>
</organism>
<keyword evidence="2" id="KW-0479">Metal-binding</keyword>
<protein>
    <submittedName>
        <fullName evidence="5">Molybdenum ABC transporter substrate-binding protein</fullName>
    </submittedName>
</protein>
<dbReference type="Pfam" id="PF13531">
    <property type="entry name" value="SBP_bac_11"/>
    <property type="match status" value="1"/>
</dbReference>
<gene>
    <name evidence="5" type="ORF">SD70_30615</name>
</gene>
<dbReference type="InterPro" id="IPR041879">
    <property type="entry name" value="YvgL-like_PBP2"/>
</dbReference>
<evidence type="ECO:0000313" key="5">
    <source>
        <dbReference type="EMBL" id="KIL37794.1"/>
    </source>
</evidence>
<dbReference type="PANTHER" id="PTHR30632">
    <property type="entry name" value="MOLYBDATE-BINDING PERIPLASMIC PROTEIN"/>
    <property type="match status" value="1"/>
</dbReference>
<dbReference type="EMBL" id="JXAK01000095">
    <property type="protein sequence ID" value="KIL37794.1"/>
    <property type="molecule type" value="Genomic_DNA"/>
</dbReference>
<feature type="chain" id="PRO_5046578156" evidence="4">
    <location>
        <begin position="28"/>
        <end position="277"/>
    </location>
</feature>
<feature type="signal peptide" evidence="4">
    <location>
        <begin position="1"/>
        <end position="27"/>
    </location>
</feature>
<dbReference type="PANTHER" id="PTHR30632:SF0">
    <property type="entry name" value="SULFATE-BINDING PROTEIN"/>
    <property type="match status" value="1"/>
</dbReference>
<comment type="caution">
    <text evidence="5">The sequence shown here is derived from an EMBL/GenBank/DDBJ whole genome shotgun (WGS) entry which is preliminary data.</text>
</comment>
<dbReference type="PIRSF" id="PIRSF004846">
    <property type="entry name" value="ModA"/>
    <property type="match status" value="1"/>
</dbReference>
<dbReference type="CDD" id="cd13537">
    <property type="entry name" value="PBP2_YvgL_like"/>
    <property type="match status" value="1"/>
</dbReference>
<keyword evidence="6" id="KW-1185">Reference proteome</keyword>
<evidence type="ECO:0000256" key="2">
    <source>
        <dbReference type="ARBA" id="ARBA00022723"/>
    </source>
</evidence>
<dbReference type="InterPro" id="IPR005950">
    <property type="entry name" value="ModA"/>
</dbReference>
<dbReference type="InterPro" id="IPR050682">
    <property type="entry name" value="ModA/WtpA"/>
</dbReference>
<sequence>MRMRTIAALLAAGALAFMLTGCGGAQAPKAPAAPDGADVRHSGAEPAELVVSAAASMSDSLRELQKRFEAGHPGIKLRFNFGASGALQQQIEQGAPADLFVSAAAKNMQALVARGLVESKLQTTLLYNELVLVVPKTGNAPNLKLADLAKADVKRIALGEPESVPAGSYAKEALTNAKLWDSLQPKLLFAKDVRQVLTYVESGNADAGFVYKTDALTSKQAAVAEPVDAKLYKPIEIQVGIVKATKHGEEAQALYDYLQTKEAADLFSGFGFTPAKR</sequence>
<name>A0ABR5A9V4_9BACL</name>